<feature type="domain" description="VWFA" evidence="4">
    <location>
        <begin position="54"/>
        <end position="232"/>
    </location>
</feature>
<accession>A0A927M0E7</accession>
<name>A0A927M0E7_9ACTN</name>
<keyword evidence="2" id="KW-0812">Transmembrane</keyword>
<evidence type="ECO:0000256" key="2">
    <source>
        <dbReference type="SAM" id="Phobius"/>
    </source>
</evidence>
<dbReference type="SMART" id="SM00327">
    <property type="entry name" value="VWA"/>
    <property type="match status" value="1"/>
</dbReference>
<dbReference type="EMBL" id="JADBEB010000001">
    <property type="protein sequence ID" value="MBE1484391.1"/>
    <property type="molecule type" value="Genomic_DNA"/>
</dbReference>
<dbReference type="CDD" id="cd00198">
    <property type="entry name" value="vWFA"/>
    <property type="match status" value="1"/>
</dbReference>
<organism evidence="5 6">
    <name type="scientific">Plantactinospora soyae</name>
    <dbReference type="NCBI Taxonomy" id="1544732"/>
    <lineage>
        <taxon>Bacteria</taxon>
        <taxon>Bacillati</taxon>
        <taxon>Actinomycetota</taxon>
        <taxon>Actinomycetes</taxon>
        <taxon>Micromonosporales</taxon>
        <taxon>Micromonosporaceae</taxon>
        <taxon>Plantactinospora</taxon>
    </lineage>
</organism>
<dbReference type="InterPro" id="IPR036465">
    <property type="entry name" value="vWFA_dom_sf"/>
</dbReference>
<proteinExistence type="predicted"/>
<dbReference type="PROSITE" id="PS50234">
    <property type="entry name" value="VWFA"/>
    <property type="match status" value="1"/>
</dbReference>
<keyword evidence="3" id="KW-0732">Signal</keyword>
<feature type="signal peptide" evidence="3">
    <location>
        <begin position="1"/>
        <end position="33"/>
    </location>
</feature>
<reference evidence="5" key="1">
    <citation type="submission" date="2020-10" db="EMBL/GenBank/DDBJ databases">
        <title>Sequencing the genomes of 1000 actinobacteria strains.</title>
        <authorList>
            <person name="Klenk H.-P."/>
        </authorList>
    </citation>
    <scope>NUCLEOTIDE SEQUENCE</scope>
    <source>
        <strain evidence="5">DSM 46832</strain>
    </source>
</reference>
<evidence type="ECO:0000256" key="1">
    <source>
        <dbReference type="SAM" id="MobiDB-lite"/>
    </source>
</evidence>
<sequence length="509" mass="53374">MTMLMRTVVRPLAGVVITGLLAGATLLPAPASADPSATRKEIYTRLGVDQVRADYVVLVDSSNSMYERDRYGQVRRTLLPFLKGLSSTDRVTLYTFDNQPALRYGGPAGDPAAVVASLPPGPTRDGRTDIGAAIDAALVQLERGDAAEVATVVLVTDGAHDAPLGSAYSDLGSQAWTRLANRARAMTGKTVNAYALPLDTADGAKLLGQVFPRATVLSAGSVQDLGGYLDQAKEATRLGKAANALAGDVGKGMAVRWEVPDRVDLTDGPQPVRAVLRSTTAKVPLTITGLAASSSYGPLIAEASPSVVTLAPGATATVEVTLRWRPGADLLPISRTRQAQANLTLTGTVASPWTAALEPTVPLRIPAALSATTAATTVTADVGHPWVLPATAGGVILTVLILWLLTYRRRHPYMPGVLSVSTVGGDQELARFPLGRRRPLDLRVPGMPGIGTVRGRRSTTTAGGSVEVSYSPDGSDGRRATTLLQPREPLILSGLTFVHQIDDTLRQVP</sequence>
<evidence type="ECO:0000313" key="5">
    <source>
        <dbReference type="EMBL" id="MBE1484391.1"/>
    </source>
</evidence>
<feature type="transmembrane region" description="Helical" evidence="2">
    <location>
        <begin position="386"/>
        <end position="405"/>
    </location>
</feature>
<dbReference type="RefSeq" id="WP_192764764.1">
    <property type="nucleotide sequence ID" value="NZ_JADBEB010000001.1"/>
</dbReference>
<protein>
    <recommendedName>
        <fullName evidence="4">VWFA domain-containing protein</fullName>
    </recommendedName>
</protein>
<keyword evidence="6" id="KW-1185">Reference proteome</keyword>
<keyword evidence="2" id="KW-1133">Transmembrane helix</keyword>
<evidence type="ECO:0000313" key="6">
    <source>
        <dbReference type="Proteomes" id="UP000649753"/>
    </source>
</evidence>
<feature type="region of interest" description="Disordered" evidence="1">
    <location>
        <begin position="447"/>
        <end position="479"/>
    </location>
</feature>
<dbReference type="SUPFAM" id="SSF53300">
    <property type="entry name" value="vWA-like"/>
    <property type="match status" value="1"/>
</dbReference>
<keyword evidence="2" id="KW-0472">Membrane</keyword>
<comment type="caution">
    <text evidence="5">The sequence shown here is derived from an EMBL/GenBank/DDBJ whole genome shotgun (WGS) entry which is preliminary data.</text>
</comment>
<evidence type="ECO:0000259" key="4">
    <source>
        <dbReference type="PROSITE" id="PS50234"/>
    </source>
</evidence>
<dbReference type="InterPro" id="IPR002035">
    <property type="entry name" value="VWF_A"/>
</dbReference>
<evidence type="ECO:0000256" key="3">
    <source>
        <dbReference type="SAM" id="SignalP"/>
    </source>
</evidence>
<feature type="chain" id="PRO_5037068107" description="VWFA domain-containing protein" evidence="3">
    <location>
        <begin position="34"/>
        <end position="509"/>
    </location>
</feature>
<dbReference type="Proteomes" id="UP000649753">
    <property type="component" value="Unassembled WGS sequence"/>
</dbReference>
<dbReference type="Gene3D" id="3.40.50.410">
    <property type="entry name" value="von Willebrand factor, type A domain"/>
    <property type="match status" value="1"/>
</dbReference>
<dbReference type="AlphaFoldDB" id="A0A927M0E7"/>
<gene>
    <name evidence="5" type="ORF">H4W31_000029</name>
</gene>
<dbReference type="Pfam" id="PF13519">
    <property type="entry name" value="VWA_2"/>
    <property type="match status" value="1"/>
</dbReference>